<dbReference type="RefSeq" id="WP_145058057.1">
    <property type="nucleotide sequence ID" value="NZ_CP036433.1"/>
</dbReference>
<evidence type="ECO:0000256" key="1">
    <source>
        <dbReference type="SAM" id="Phobius"/>
    </source>
</evidence>
<evidence type="ECO:0000313" key="3">
    <source>
        <dbReference type="Proteomes" id="UP000317648"/>
    </source>
</evidence>
<dbReference type="KEGG" id="lcre:Pla8534_65110"/>
<reference evidence="2 3" key="1">
    <citation type="submission" date="2019-02" db="EMBL/GenBank/DDBJ databases">
        <title>Deep-cultivation of Planctomycetes and their phenomic and genomic characterization uncovers novel biology.</title>
        <authorList>
            <person name="Wiegand S."/>
            <person name="Jogler M."/>
            <person name="Boedeker C."/>
            <person name="Pinto D."/>
            <person name="Vollmers J."/>
            <person name="Rivas-Marin E."/>
            <person name="Kohn T."/>
            <person name="Peeters S.H."/>
            <person name="Heuer A."/>
            <person name="Rast P."/>
            <person name="Oberbeckmann S."/>
            <person name="Bunk B."/>
            <person name="Jeske O."/>
            <person name="Meyerdierks A."/>
            <person name="Storesund J.E."/>
            <person name="Kallscheuer N."/>
            <person name="Luecker S."/>
            <person name="Lage O.M."/>
            <person name="Pohl T."/>
            <person name="Merkel B.J."/>
            <person name="Hornburger P."/>
            <person name="Mueller R.-W."/>
            <person name="Bruemmer F."/>
            <person name="Labrenz M."/>
            <person name="Spormann A.M."/>
            <person name="Op den Camp H."/>
            <person name="Overmann J."/>
            <person name="Amann R."/>
            <person name="Jetten M.S.M."/>
            <person name="Mascher T."/>
            <person name="Medema M.H."/>
            <person name="Devos D.P."/>
            <person name="Kaster A.-K."/>
            <person name="Ovreas L."/>
            <person name="Rohde M."/>
            <person name="Galperin M.Y."/>
            <person name="Jogler C."/>
        </authorList>
    </citation>
    <scope>NUCLEOTIDE SEQUENCE [LARGE SCALE GENOMIC DNA]</scope>
    <source>
        <strain evidence="2 3">Pla85_3_4</strain>
    </source>
</reference>
<accession>A0A518E3H4</accession>
<feature type="transmembrane region" description="Helical" evidence="1">
    <location>
        <begin position="16"/>
        <end position="39"/>
    </location>
</feature>
<proteinExistence type="predicted"/>
<feature type="transmembrane region" description="Helical" evidence="1">
    <location>
        <begin position="45"/>
        <end position="67"/>
    </location>
</feature>
<gene>
    <name evidence="2" type="ORF">Pla8534_65110</name>
</gene>
<keyword evidence="1" id="KW-0812">Transmembrane</keyword>
<name>A0A518E3H4_9BACT</name>
<organism evidence="2 3">
    <name type="scientific">Lignipirellula cremea</name>
    <dbReference type="NCBI Taxonomy" id="2528010"/>
    <lineage>
        <taxon>Bacteria</taxon>
        <taxon>Pseudomonadati</taxon>
        <taxon>Planctomycetota</taxon>
        <taxon>Planctomycetia</taxon>
        <taxon>Pirellulales</taxon>
        <taxon>Pirellulaceae</taxon>
        <taxon>Lignipirellula</taxon>
    </lineage>
</organism>
<keyword evidence="1" id="KW-1133">Transmembrane helix</keyword>
<protein>
    <submittedName>
        <fullName evidence="2">Uncharacterized protein</fullName>
    </submittedName>
</protein>
<sequence length="82" mass="9167">MTDSPRDPGKPPASRGWLAIALAVFAGVLFFIVLSFLTLGYVGPVVVVVALVFAASGFHYLTWGWWLTRHLRDRYPPDEDDF</sequence>
<keyword evidence="3" id="KW-1185">Reference proteome</keyword>
<dbReference type="EMBL" id="CP036433">
    <property type="protein sequence ID" value="QDU98639.1"/>
    <property type="molecule type" value="Genomic_DNA"/>
</dbReference>
<evidence type="ECO:0000313" key="2">
    <source>
        <dbReference type="EMBL" id="QDU98639.1"/>
    </source>
</evidence>
<dbReference type="AlphaFoldDB" id="A0A518E3H4"/>
<keyword evidence="1" id="KW-0472">Membrane</keyword>
<dbReference type="Proteomes" id="UP000317648">
    <property type="component" value="Chromosome"/>
</dbReference>